<dbReference type="Proteomes" id="UP001209570">
    <property type="component" value="Unassembled WGS sequence"/>
</dbReference>
<feature type="compositionally biased region" description="Gly residues" evidence="8">
    <location>
        <begin position="1"/>
        <end position="16"/>
    </location>
</feature>
<feature type="compositionally biased region" description="Low complexity" evidence="8">
    <location>
        <begin position="78"/>
        <end position="91"/>
    </location>
</feature>
<proteinExistence type="inferred from homology"/>
<evidence type="ECO:0000256" key="4">
    <source>
        <dbReference type="ARBA" id="ARBA00022723"/>
    </source>
</evidence>
<sequence>MSSSSGSGGNGNGSGGWNWAALSQQATAQNASQAAESQQRVVDRVRLAASEASRRRPTGAGLSPAKRGAKPPPPPAPSSGAASLPAPATSPDGAGAKEADRERFSGLRIADRTISADDLAGEMTGRRFIPLREMDSVPRDVLTDEKTDWVTIGVVARKTLSKATTNGSTFMVWGLSDLDTTELGVFLFDAAYEAHWRQLEGSLVAVLNATLMPASEKNKFALKAARPEEVVKLGRAVDFGICKAMTSAENRCRLAVNTATSQYCMHHLASSFLAAGKRRQQLNNTAATFHKSLFGAKNQVKNISAGVYGVRPSGATNSSSGWQPILSNKRKRDSGAGNGGSSATLGVPTVLSARASPATPSLSPLPSTSTSSSSTAAVLLGQRKRKKVDMIKFMRSGSAAD</sequence>
<dbReference type="InterPro" id="IPR015408">
    <property type="entry name" value="Znf_Mcm10/DnaG"/>
</dbReference>
<dbReference type="InterPro" id="IPR055065">
    <property type="entry name" value="OB_MCM10"/>
</dbReference>
<keyword evidence="4" id="KW-0479">Metal-binding</keyword>
<dbReference type="Pfam" id="PF22379">
    <property type="entry name" value="OB_MCM10"/>
    <property type="match status" value="1"/>
</dbReference>
<keyword evidence="7" id="KW-0539">Nucleus</keyword>
<dbReference type="GO" id="GO:0003697">
    <property type="term" value="F:single-stranded DNA binding"/>
    <property type="evidence" value="ECO:0007669"/>
    <property type="project" value="InterPro"/>
</dbReference>
<dbReference type="InterPro" id="IPR040184">
    <property type="entry name" value="Mcm10"/>
</dbReference>
<feature type="compositionally biased region" description="Polar residues" evidence="8">
    <location>
        <begin position="314"/>
        <end position="326"/>
    </location>
</feature>
<feature type="compositionally biased region" description="Low complexity" evidence="8">
    <location>
        <begin position="351"/>
        <end position="380"/>
    </location>
</feature>
<evidence type="ECO:0000313" key="11">
    <source>
        <dbReference type="EMBL" id="KAJ0391643.1"/>
    </source>
</evidence>
<keyword evidence="3" id="KW-0235">DNA replication</keyword>
<dbReference type="Gene3D" id="2.40.50.140">
    <property type="entry name" value="Nucleic acid-binding proteins"/>
    <property type="match status" value="1"/>
</dbReference>
<reference evidence="11" key="1">
    <citation type="submission" date="2021-12" db="EMBL/GenBank/DDBJ databases">
        <title>Prjna785345.</title>
        <authorList>
            <person name="Rujirawat T."/>
            <person name="Krajaejun T."/>
        </authorList>
    </citation>
    <scope>NUCLEOTIDE SEQUENCE</scope>
    <source>
        <strain evidence="11">Pi057C3</strain>
    </source>
</reference>
<gene>
    <name evidence="11" type="ORF">P43SY_000335</name>
</gene>
<evidence type="ECO:0000259" key="10">
    <source>
        <dbReference type="Pfam" id="PF22379"/>
    </source>
</evidence>
<keyword evidence="12" id="KW-1185">Reference proteome</keyword>
<evidence type="ECO:0000256" key="7">
    <source>
        <dbReference type="ARBA" id="ARBA00023242"/>
    </source>
</evidence>
<feature type="domain" description="MCM10 OB-fold" evidence="10">
    <location>
        <begin position="103"/>
        <end position="230"/>
    </location>
</feature>
<evidence type="ECO:0000256" key="2">
    <source>
        <dbReference type="ARBA" id="ARBA00009679"/>
    </source>
</evidence>
<dbReference type="GO" id="GO:0008270">
    <property type="term" value="F:zinc ion binding"/>
    <property type="evidence" value="ECO:0007669"/>
    <property type="project" value="UniProtKB-KW"/>
</dbReference>
<evidence type="ECO:0000256" key="8">
    <source>
        <dbReference type="SAM" id="MobiDB-lite"/>
    </source>
</evidence>
<dbReference type="InterPro" id="IPR012340">
    <property type="entry name" value="NA-bd_OB-fold"/>
</dbReference>
<keyword evidence="5" id="KW-0863">Zinc-finger</keyword>
<dbReference type="GO" id="GO:0043596">
    <property type="term" value="C:nuclear replication fork"/>
    <property type="evidence" value="ECO:0007669"/>
    <property type="project" value="TreeGrafter"/>
</dbReference>
<evidence type="ECO:0008006" key="13">
    <source>
        <dbReference type="Google" id="ProtNLM"/>
    </source>
</evidence>
<feature type="compositionally biased region" description="Low complexity" evidence="8">
    <location>
        <begin position="20"/>
        <end position="39"/>
    </location>
</feature>
<dbReference type="EMBL" id="JAKCXM010000915">
    <property type="protein sequence ID" value="KAJ0391643.1"/>
    <property type="molecule type" value="Genomic_DNA"/>
</dbReference>
<name>A0AAD5Q5L0_PYTIN</name>
<dbReference type="GO" id="GO:0003688">
    <property type="term" value="F:DNA replication origin binding"/>
    <property type="evidence" value="ECO:0007669"/>
    <property type="project" value="TreeGrafter"/>
</dbReference>
<comment type="subcellular location">
    <subcellularLocation>
        <location evidence="1">Nucleus</location>
    </subcellularLocation>
</comment>
<evidence type="ECO:0000256" key="3">
    <source>
        <dbReference type="ARBA" id="ARBA00022705"/>
    </source>
</evidence>
<dbReference type="AlphaFoldDB" id="A0AAD5Q5L0"/>
<evidence type="ECO:0000313" key="12">
    <source>
        <dbReference type="Proteomes" id="UP001209570"/>
    </source>
</evidence>
<evidence type="ECO:0000256" key="6">
    <source>
        <dbReference type="ARBA" id="ARBA00022833"/>
    </source>
</evidence>
<feature type="region of interest" description="Disordered" evidence="8">
    <location>
        <begin position="314"/>
        <end position="381"/>
    </location>
</feature>
<evidence type="ECO:0000256" key="5">
    <source>
        <dbReference type="ARBA" id="ARBA00022771"/>
    </source>
</evidence>
<dbReference type="Pfam" id="PF09329">
    <property type="entry name" value="zf-primase"/>
    <property type="match status" value="1"/>
</dbReference>
<dbReference type="PANTHER" id="PTHR13454:SF11">
    <property type="entry name" value="PROTEIN MCM10 HOMOLOG"/>
    <property type="match status" value="1"/>
</dbReference>
<keyword evidence="6" id="KW-0862">Zinc</keyword>
<protein>
    <recommendedName>
        <fullName evidence="13">Zinc finger Mcm10/DnaG-type domain-containing protein</fullName>
    </recommendedName>
</protein>
<feature type="region of interest" description="Disordered" evidence="8">
    <location>
        <begin position="1"/>
        <end position="102"/>
    </location>
</feature>
<comment type="similarity">
    <text evidence="2">Belongs to the MCM10 family.</text>
</comment>
<evidence type="ECO:0000256" key="1">
    <source>
        <dbReference type="ARBA" id="ARBA00004123"/>
    </source>
</evidence>
<organism evidence="11 12">
    <name type="scientific">Pythium insidiosum</name>
    <name type="common">Pythiosis disease agent</name>
    <dbReference type="NCBI Taxonomy" id="114742"/>
    <lineage>
        <taxon>Eukaryota</taxon>
        <taxon>Sar</taxon>
        <taxon>Stramenopiles</taxon>
        <taxon>Oomycota</taxon>
        <taxon>Peronosporomycetes</taxon>
        <taxon>Pythiales</taxon>
        <taxon>Pythiaceae</taxon>
        <taxon>Pythium</taxon>
    </lineage>
</organism>
<evidence type="ECO:0000259" key="9">
    <source>
        <dbReference type="Pfam" id="PF09329"/>
    </source>
</evidence>
<comment type="caution">
    <text evidence="11">The sequence shown here is derived from an EMBL/GenBank/DDBJ whole genome shotgun (WGS) entry which is preliminary data.</text>
</comment>
<dbReference type="GO" id="GO:0006270">
    <property type="term" value="P:DNA replication initiation"/>
    <property type="evidence" value="ECO:0007669"/>
    <property type="project" value="InterPro"/>
</dbReference>
<feature type="domain" description="Zinc finger Mcm10/DnaG-type" evidence="9">
    <location>
        <begin position="234"/>
        <end position="273"/>
    </location>
</feature>
<dbReference type="PANTHER" id="PTHR13454">
    <property type="entry name" value="PROTEIN MCM10 HOMOLOG"/>
    <property type="match status" value="1"/>
</dbReference>
<accession>A0AAD5Q5L0</accession>